<sequence length="384" mass="44130">MNYLTRLALFIVLVFALVGGFNFLVDPYGFYWSPALKGFNQQKTQADERVREVTPYRAQALQPDTVLIGNSRVQLGIAAESEVLKGRHAYNLSLPGAGLAETLRHALSQARYNPNLTTLIIALDYRYFLHNYSHSPGPWSQQALLDTITQHPESPVDRLMRIYPAVFSLDTLFDSVRTIAQQGGTHNNITHLGSNTGGYYLDAIKAEGKRRFFQHQFDGLFMRFGRKHLTYQAGGQVYSIALLTSFLEEMKTAHPKVALHFFINPYHQSYWQVIYKSGHWGSYLQWKRDLARVGDRYPEYAIYDFSLPSEQTLEPLNYAQDRQLMTWYWEPAHYRPKLGDEVLKAILDKPSSINTADWPIRLQQHTIERAIELSIDGLAQPEIR</sequence>
<organism evidence="1 2">
    <name type="scientific">Alteromonas alba</name>
    <dbReference type="NCBI Taxonomy" id="2079529"/>
    <lineage>
        <taxon>Bacteria</taxon>
        <taxon>Pseudomonadati</taxon>
        <taxon>Pseudomonadota</taxon>
        <taxon>Gammaproteobacteria</taxon>
        <taxon>Alteromonadales</taxon>
        <taxon>Alteromonadaceae</taxon>
        <taxon>Alteromonas/Salinimonas group</taxon>
        <taxon>Alteromonas</taxon>
    </lineage>
</organism>
<evidence type="ECO:0000313" key="2">
    <source>
        <dbReference type="Proteomes" id="UP000238949"/>
    </source>
</evidence>
<comment type="caution">
    <text evidence="1">The sequence shown here is derived from an EMBL/GenBank/DDBJ whole genome shotgun (WGS) entry which is preliminary data.</text>
</comment>
<proteinExistence type="predicted"/>
<dbReference type="EMBL" id="PVNP01000124">
    <property type="protein sequence ID" value="PRO73340.1"/>
    <property type="molecule type" value="Genomic_DNA"/>
</dbReference>
<protein>
    <submittedName>
        <fullName evidence="1">Uncharacterized protein</fullName>
    </submittedName>
</protein>
<evidence type="ECO:0000313" key="1">
    <source>
        <dbReference type="EMBL" id="PRO73340.1"/>
    </source>
</evidence>
<dbReference type="OrthoDB" id="7324894at2"/>
<dbReference type="RefSeq" id="WP_105934803.1">
    <property type="nucleotide sequence ID" value="NZ_PVNP01000124.1"/>
</dbReference>
<gene>
    <name evidence="1" type="ORF">C6Y40_12040</name>
</gene>
<accession>A0A2S9VA58</accession>
<keyword evidence="2" id="KW-1185">Reference proteome</keyword>
<dbReference type="Proteomes" id="UP000238949">
    <property type="component" value="Unassembled WGS sequence"/>
</dbReference>
<name>A0A2S9VA58_9ALTE</name>
<dbReference type="AlphaFoldDB" id="A0A2S9VA58"/>
<reference evidence="2" key="1">
    <citation type="journal article" date="2020" name="Int. J. Syst. Evol. Microbiol.">
        <title>Alteromonas alba sp. nov., a marine bacterium isolated from the seawater of the West Pacific Ocean.</title>
        <authorList>
            <person name="Sun C."/>
            <person name="Wu Y.-H."/>
            <person name="Xamxidin M."/>
            <person name="Cheng H."/>
            <person name="Xu X.-W."/>
        </authorList>
    </citation>
    <scope>NUCLEOTIDE SEQUENCE [LARGE SCALE GENOMIC DNA]</scope>
    <source>
        <strain evidence="2">190</strain>
    </source>
</reference>